<reference evidence="1" key="1">
    <citation type="journal article" date="2014" name="Int. J. Syst. Evol. Microbiol.">
        <title>Complete genome sequence of Corynebacterium casei LMG S-19264T (=DSM 44701T), isolated from a smear-ripened cheese.</title>
        <authorList>
            <consortium name="US DOE Joint Genome Institute (JGI-PGF)"/>
            <person name="Walter F."/>
            <person name="Albersmeier A."/>
            <person name="Kalinowski J."/>
            <person name="Ruckert C."/>
        </authorList>
    </citation>
    <scope>NUCLEOTIDE SEQUENCE</scope>
    <source>
        <strain evidence="1">JCM 5016</strain>
    </source>
</reference>
<keyword evidence="2" id="KW-1185">Reference proteome</keyword>
<dbReference type="EMBL" id="BMWH01000004">
    <property type="protein sequence ID" value="GGZ80273.1"/>
    <property type="molecule type" value="Genomic_DNA"/>
</dbReference>
<reference evidence="1" key="2">
    <citation type="submission" date="2020-09" db="EMBL/GenBank/DDBJ databases">
        <authorList>
            <person name="Sun Q."/>
            <person name="Ohkuma M."/>
        </authorList>
    </citation>
    <scope>NUCLEOTIDE SEQUENCE</scope>
    <source>
        <strain evidence="1">JCM 5016</strain>
    </source>
</reference>
<sequence>MPGGSTPARHTLYRKGRPVALRNAYADVALPSAARGAGTYISGPVAAAGVAADVLLAVHCTAASGTPTLDVSLEESSDGSTWTAIPGSGITQLTGVGNRTAAAAVTKNYVRVTSTVAGTTPSVTYRVALWIRSE</sequence>
<dbReference type="AlphaFoldDB" id="A0A918V821"/>
<protein>
    <submittedName>
        <fullName evidence="1">Uncharacterized protein</fullName>
    </submittedName>
</protein>
<name>A0A918V821_9ACTN</name>
<gene>
    <name evidence="1" type="ORF">GCM10010389_17580</name>
</gene>
<organism evidence="1 2">
    <name type="scientific">Streptomyces echinoruber</name>
    <dbReference type="NCBI Taxonomy" id="68898"/>
    <lineage>
        <taxon>Bacteria</taxon>
        <taxon>Bacillati</taxon>
        <taxon>Actinomycetota</taxon>
        <taxon>Actinomycetes</taxon>
        <taxon>Kitasatosporales</taxon>
        <taxon>Streptomycetaceae</taxon>
        <taxon>Streptomyces</taxon>
    </lineage>
</organism>
<evidence type="ECO:0000313" key="1">
    <source>
        <dbReference type="EMBL" id="GGZ80273.1"/>
    </source>
</evidence>
<comment type="caution">
    <text evidence="1">The sequence shown here is derived from an EMBL/GenBank/DDBJ whole genome shotgun (WGS) entry which is preliminary data.</text>
</comment>
<proteinExistence type="predicted"/>
<evidence type="ECO:0000313" key="2">
    <source>
        <dbReference type="Proteomes" id="UP000623010"/>
    </source>
</evidence>
<accession>A0A918V821</accession>
<dbReference type="Proteomes" id="UP000623010">
    <property type="component" value="Unassembled WGS sequence"/>
</dbReference>